<dbReference type="AlphaFoldDB" id="A0A0E9NDB9"/>
<organism evidence="2 3">
    <name type="scientific">Saitoella complicata (strain BCRC 22490 / CBS 7301 / JCM 7358 / NBRC 10748 / NRRL Y-17804)</name>
    <dbReference type="NCBI Taxonomy" id="698492"/>
    <lineage>
        <taxon>Eukaryota</taxon>
        <taxon>Fungi</taxon>
        <taxon>Dikarya</taxon>
        <taxon>Ascomycota</taxon>
        <taxon>Taphrinomycotina</taxon>
        <taxon>Taphrinomycotina incertae sedis</taxon>
        <taxon>Saitoella</taxon>
    </lineage>
</organism>
<proteinExistence type="predicted"/>
<gene>
    <name evidence="2" type="ORF">G7K_2048-t1</name>
</gene>
<name>A0A0E9NDB9_SAICN</name>
<dbReference type="Proteomes" id="UP000033140">
    <property type="component" value="Unassembled WGS sequence"/>
</dbReference>
<feature type="region of interest" description="Disordered" evidence="1">
    <location>
        <begin position="89"/>
        <end position="108"/>
    </location>
</feature>
<sequence length="180" mass="20299">MCDPACGSVERFCRETVTIFKDSAQHFEFGSRVLVAGRRLTRAETGGSLSRQFSLTEIKVDACALDCWANERLLQPAYINTRAKEWAGVQGHGATGERPKLGSRPRPASLEPWMESLDRKLVGNARHENVNDERGFLCCLRVVLERLRSLLIQSKLHWNLGPLTETSQLLKPKRRARQLG</sequence>
<accession>A0A0E9NDB9</accession>
<reference evidence="2 3" key="1">
    <citation type="journal article" date="2011" name="J. Gen. Appl. Microbiol.">
        <title>Draft genome sequencing of the enigmatic yeast Saitoella complicata.</title>
        <authorList>
            <person name="Nishida H."/>
            <person name="Hamamoto M."/>
            <person name="Sugiyama J."/>
        </authorList>
    </citation>
    <scope>NUCLEOTIDE SEQUENCE [LARGE SCALE GENOMIC DNA]</scope>
    <source>
        <strain evidence="2 3">NRRL Y-17804</strain>
    </source>
</reference>
<protein>
    <submittedName>
        <fullName evidence="2">Uncharacterized protein</fullName>
    </submittedName>
</protein>
<evidence type="ECO:0000313" key="2">
    <source>
        <dbReference type="EMBL" id="GAO47852.1"/>
    </source>
</evidence>
<reference evidence="2 3" key="3">
    <citation type="journal article" date="2015" name="Genome Announc.">
        <title>Draft Genome Sequence of the Archiascomycetous Yeast Saitoella complicata.</title>
        <authorList>
            <person name="Yamauchi K."/>
            <person name="Kondo S."/>
            <person name="Hamamoto M."/>
            <person name="Takahashi Y."/>
            <person name="Ogura Y."/>
            <person name="Hayashi T."/>
            <person name="Nishida H."/>
        </authorList>
    </citation>
    <scope>NUCLEOTIDE SEQUENCE [LARGE SCALE GENOMIC DNA]</scope>
    <source>
        <strain evidence="2 3">NRRL Y-17804</strain>
    </source>
</reference>
<keyword evidence="3" id="KW-1185">Reference proteome</keyword>
<evidence type="ECO:0000256" key="1">
    <source>
        <dbReference type="SAM" id="MobiDB-lite"/>
    </source>
</evidence>
<comment type="caution">
    <text evidence="2">The sequence shown here is derived from an EMBL/GenBank/DDBJ whole genome shotgun (WGS) entry which is preliminary data.</text>
</comment>
<reference evidence="2 3" key="2">
    <citation type="journal article" date="2014" name="J. Gen. Appl. Microbiol.">
        <title>The early diverging ascomycetous budding yeast Saitoella complicata has three histone deacetylases belonging to the Clr6, Hos2, and Rpd3 lineages.</title>
        <authorList>
            <person name="Nishida H."/>
            <person name="Matsumoto T."/>
            <person name="Kondo S."/>
            <person name="Hamamoto M."/>
            <person name="Yoshikawa H."/>
        </authorList>
    </citation>
    <scope>NUCLEOTIDE SEQUENCE [LARGE SCALE GENOMIC DNA]</scope>
    <source>
        <strain evidence="2 3">NRRL Y-17804</strain>
    </source>
</reference>
<evidence type="ECO:0000313" key="3">
    <source>
        <dbReference type="Proteomes" id="UP000033140"/>
    </source>
</evidence>
<dbReference type="EMBL" id="BACD03000011">
    <property type="protein sequence ID" value="GAO47852.1"/>
    <property type="molecule type" value="Genomic_DNA"/>
</dbReference>